<dbReference type="STRING" id="592015.HMPREF1705_03015"/>
<dbReference type="Pfam" id="PF03205">
    <property type="entry name" value="MobB"/>
    <property type="match status" value="1"/>
</dbReference>
<dbReference type="SUPFAM" id="SSF52540">
    <property type="entry name" value="P-loop containing nucleoside triphosphate hydrolases"/>
    <property type="match status" value="1"/>
</dbReference>
<dbReference type="EMBL" id="ACJX03000001">
    <property type="protein sequence ID" value="KRT35766.1"/>
    <property type="molecule type" value="Genomic_DNA"/>
</dbReference>
<dbReference type="GO" id="GO:0006777">
    <property type="term" value="P:Mo-molybdopterin cofactor biosynthetic process"/>
    <property type="evidence" value="ECO:0007669"/>
    <property type="project" value="InterPro"/>
</dbReference>
<evidence type="ECO:0000259" key="1">
    <source>
        <dbReference type="Pfam" id="PF03205"/>
    </source>
</evidence>
<dbReference type="InterPro" id="IPR052539">
    <property type="entry name" value="MGD_biosynthesis_adapter"/>
</dbReference>
<evidence type="ECO:0000313" key="3">
    <source>
        <dbReference type="Proteomes" id="UP000005273"/>
    </source>
</evidence>
<sequence length="211" mass="23317">MAYKISLCGYKNSGKTGLCKKLIEIFKDELAMKVGYIKHCHDEVISGRDTDSGVIAGLGVEVALWGADGVRVEVQGNRIALEEIEKKFFPDRDLILLEGGKSLPIPKIWVGKEPPSGEVKGIFCLFDCTDDVLPALPHFRSGQERQLAEWIVERRGSRRESALLYIGGQKIGLNDFVMDFIVGTVRGMIGSLKGVEDKKGEVLLVIPEEKK</sequence>
<dbReference type="Proteomes" id="UP000005273">
    <property type="component" value="Unassembled WGS sequence"/>
</dbReference>
<comment type="caution">
    <text evidence="2">The sequence shown here is derived from an EMBL/GenBank/DDBJ whole genome shotgun (WGS) entry which is preliminary data.</text>
</comment>
<dbReference type="PANTHER" id="PTHR40072:SF1">
    <property type="entry name" value="MOLYBDOPTERIN-GUANINE DINUCLEOTIDE BIOSYNTHESIS ADAPTER PROTEIN"/>
    <property type="match status" value="1"/>
</dbReference>
<proteinExistence type="predicted"/>
<feature type="domain" description="Molybdopterin-guanine dinucleotide biosynthesis protein B (MobB)" evidence="1">
    <location>
        <begin position="5"/>
        <end position="113"/>
    </location>
</feature>
<dbReference type="Gene3D" id="3.40.50.300">
    <property type="entry name" value="P-loop containing nucleotide triphosphate hydrolases"/>
    <property type="match status" value="1"/>
</dbReference>
<dbReference type="AlphaFoldDB" id="A0A0T5XBU6"/>
<dbReference type="RefSeq" id="WP_009201531.1">
    <property type="nucleotide sequence ID" value="NZ_ACJX03000001.1"/>
</dbReference>
<dbReference type="InterPro" id="IPR004435">
    <property type="entry name" value="MobB_dom"/>
</dbReference>
<accession>A0A0T5XBU6</accession>
<gene>
    <name evidence="2" type="ORF">HMPREF1705_03015</name>
</gene>
<keyword evidence="3" id="KW-1185">Reference proteome</keyword>
<reference evidence="3" key="1">
    <citation type="submission" date="2012-09" db="EMBL/GenBank/DDBJ databases">
        <authorList>
            <person name="Weinstock G."/>
            <person name="Sodergren E."/>
            <person name="Clifton S."/>
            <person name="Fulton L."/>
            <person name="Fulton B."/>
            <person name="Courtney L."/>
            <person name="Fronick C."/>
            <person name="Harrison M."/>
            <person name="Strong C."/>
            <person name="Farmer C."/>
            <person name="Delehaunty K."/>
            <person name="Markovic C."/>
            <person name="Hall O."/>
            <person name="Minx P."/>
            <person name="Tomlinson C."/>
            <person name="Mitreva M."/>
            <person name="Nelson J."/>
            <person name="Hou S."/>
            <person name="Wollam A."/>
            <person name="Pepin K.H."/>
            <person name="Johnson M."/>
            <person name="Bhonagiri V."/>
            <person name="Nash W.E."/>
            <person name="Suruliraj S."/>
            <person name="Warren W."/>
            <person name="Chinwalla A."/>
            <person name="Mardis E.R."/>
            <person name="Wilson R.K."/>
        </authorList>
    </citation>
    <scope>NUCLEOTIDE SEQUENCE [LARGE SCALE GENOMIC DNA]</scope>
    <source>
        <strain evidence="3">OS1</strain>
    </source>
</reference>
<protein>
    <submittedName>
        <fullName evidence="2">Putative molybdopterin-guanine dinucleotide biosynthesis protein B</fullName>
    </submittedName>
</protein>
<evidence type="ECO:0000313" key="2">
    <source>
        <dbReference type="EMBL" id="KRT35766.1"/>
    </source>
</evidence>
<name>A0A0T5XBU6_9BACT</name>
<dbReference type="PANTHER" id="PTHR40072">
    <property type="entry name" value="MOLYBDOPTERIN-GUANINE DINUCLEOTIDE BIOSYNTHESIS ADAPTER PROTEIN-RELATED"/>
    <property type="match status" value="1"/>
</dbReference>
<organism evidence="2 3">
    <name type="scientific">Acetomicrobium hydrogeniformans ATCC BAA-1850</name>
    <dbReference type="NCBI Taxonomy" id="592015"/>
    <lineage>
        <taxon>Bacteria</taxon>
        <taxon>Thermotogati</taxon>
        <taxon>Synergistota</taxon>
        <taxon>Synergistia</taxon>
        <taxon>Synergistales</taxon>
        <taxon>Acetomicrobiaceae</taxon>
        <taxon>Acetomicrobium</taxon>
    </lineage>
</organism>
<dbReference type="GO" id="GO:0005525">
    <property type="term" value="F:GTP binding"/>
    <property type="evidence" value="ECO:0007669"/>
    <property type="project" value="InterPro"/>
</dbReference>
<dbReference type="eggNOG" id="COG1763">
    <property type="taxonomic scope" value="Bacteria"/>
</dbReference>
<dbReference type="OrthoDB" id="9786803at2"/>
<dbReference type="InterPro" id="IPR027417">
    <property type="entry name" value="P-loop_NTPase"/>
</dbReference>